<keyword evidence="1" id="KW-0812">Transmembrane</keyword>
<feature type="transmembrane region" description="Helical" evidence="1">
    <location>
        <begin position="36"/>
        <end position="56"/>
    </location>
</feature>
<feature type="transmembrane region" description="Helical" evidence="1">
    <location>
        <begin position="92"/>
        <end position="111"/>
    </location>
</feature>
<feature type="transmembrane region" description="Helical" evidence="1">
    <location>
        <begin position="68"/>
        <end position="86"/>
    </location>
</feature>
<accession>A0ABU0DXZ9</accession>
<keyword evidence="1" id="KW-1133">Transmembrane helix</keyword>
<dbReference type="InterPro" id="IPR052712">
    <property type="entry name" value="Acid_resist_chaperone_HdeD"/>
</dbReference>
<proteinExistence type="predicted"/>
<evidence type="ECO:0000256" key="1">
    <source>
        <dbReference type="SAM" id="Phobius"/>
    </source>
</evidence>
<name>A0ABU0DXZ9_9FIRM</name>
<dbReference type="Pfam" id="PF03729">
    <property type="entry name" value="DUF308"/>
    <property type="match status" value="1"/>
</dbReference>
<dbReference type="RefSeq" id="WP_307404532.1">
    <property type="nucleotide sequence ID" value="NZ_JAUSUR010000001.1"/>
</dbReference>
<reference evidence="2 3" key="1">
    <citation type="submission" date="2023-07" db="EMBL/GenBank/DDBJ databases">
        <title>Genomic Encyclopedia of Type Strains, Phase IV (KMG-IV): sequencing the most valuable type-strain genomes for metagenomic binning, comparative biology and taxonomic classification.</title>
        <authorList>
            <person name="Goeker M."/>
        </authorList>
    </citation>
    <scope>NUCLEOTIDE SEQUENCE [LARGE SCALE GENOMIC DNA]</scope>
    <source>
        <strain evidence="2 3">DSM 16784</strain>
    </source>
</reference>
<dbReference type="EMBL" id="JAUSUR010000001">
    <property type="protein sequence ID" value="MDQ0359430.1"/>
    <property type="molecule type" value="Genomic_DNA"/>
</dbReference>
<dbReference type="Proteomes" id="UP001230220">
    <property type="component" value="Unassembled WGS sequence"/>
</dbReference>
<feature type="transmembrane region" description="Helical" evidence="1">
    <location>
        <begin position="123"/>
        <end position="144"/>
    </location>
</feature>
<gene>
    <name evidence="2" type="ORF">J2S15_000161</name>
</gene>
<keyword evidence="3" id="KW-1185">Reference proteome</keyword>
<dbReference type="InterPro" id="IPR005325">
    <property type="entry name" value="DUF308_memb"/>
</dbReference>
<keyword evidence="1" id="KW-0472">Membrane</keyword>
<dbReference type="PANTHER" id="PTHR34989:SF1">
    <property type="entry name" value="PROTEIN HDED"/>
    <property type="match status" value="1"/>
</dbReference>
<dbReference type="PANTHER" id="PTHR34989">
    <property type="entry name" value="PROTEIN HDED"/>
    <property type="match status" value="1"/>
</dbReference>
<organism evidence="2 3">
    <name type="scientific">Breznakia pachnodae</name>
    <dbReference type="NCBI Taxonomy" id="265178"/>
    <lineage>
        <taxon>Bacteria</taxon>
        <taxon>Bacillati</taxon>
        <taxon>Bacillota</taxon>
        <taxon>Erysipelotrichia</taxon>
        <taxon>Erysipelotrichales</taxon>
        <taxon>Erysipelotrichaceae</taxon>
        <taxon>Breznakia</taxon>
    </lineage>
</organism>
<protein>
    <submittedName>
        <fullName evidence="2">Uncharacterized membrane protein HdeD (DUF308 family)</fullName>
    </submittedName>
</protein>
<feature type="transmembrane region" description="Helical" evidence="1">
    <location>
        <begin position="12"/>
        <end position="30"/>
    </location>
</feature>
<feature type="transmembrane region" description="Helical" evidence="1">
    <location>
        <begin position="150"/>
        <end position="170"/>
    </location>
</feature>
<evidence type="ECO:0000313" key="2">
    <source>
        <dbReference type="EMBL" id="MDQ0359430.1"/>
    </source>
</evidence>
<evidence type="ECO:0000313" key="3">
    <source>
        <dbReference type="Proteomes" id="UP001230220"/>
    </source>
</evidence>
<comment type="caution">
    <text evidence="2">The sequence shown here is derived from an EMBL/GenBank/DDBJ whole genome shotgun (WGS) entry which is preliminary data.</text>
</comment>
<sequence length="186" mass="21022">MKRQTKIDWIELCKGLLFFILGIFTLRNPNKTMTNIVVIFSIILIIYGIVELFLYIKTRKHIVFKTTSLLITSIASLSAGGLLLLNPIIGKWILNIIIPLWMMINSGIHMCRAYILKPITGNVVFILVEVLQLICMTFAVMMLFNSSLFAISFGWLSGMVFIVLGVSDVIESINDVDDESFIELDV</sequence>